<comment type="caution">
    <text evidence="1">The sequence shown here is derived from an EMBL/GenBank/DDBJ whole genome shotgun (WGS) entry which is preliminary data.</text>
</comment>
<keyword evidence="2" id="KW-1185">Reference proteome</keyword>
<sequence>MSDISGAFDLLDVGESGQVELLSKRDNIRGDLHSARQLIFNSTTPVGVLPKRSTQEIYDYIEKQYLHPKPAFPRSWLEQCQE</sequence>
<gene>
    <name evidence="1" type="ORF">EV182_000469</name>
</gene>
<evidence type="ECO:0000313" key="2">
    <source>
        <dbReference type="Proteomes" id="UP001145114"/>
    </source>
</evidence>
<organism evidence="1 2">
    <name type="scientific">Spiromyces aspiralis</name>
    <dbReference type="NCBI Taxonomy" id="68401"/>
    <lineage>
        <taxon>Eukaryota</taxon>
        <taxon>Fungi</taxon>
        <taxon>Fungi incertae sedis</taxon>
        <taxon>Zoopagomycota</taxon>
        <taxon>Kickxellomycotina</taxon>
        <taxon>Kickxellomycetes</taxon>
        <taxon>Kickxellales</taxon>
        <taxon>Kickxellaceae</taxon>
        <taxon>Spiromyces</taxon>
    </lineage>
</organism>
<dbReference type="EMBL" id="JAMZIH010005163">
    <property type="protein sequence ID" value="KAJ1675834.1"/>
    <property type="molecule type" value="Genomic_DNA"/>
</dbReference>
<dbReference type="Proteomes" id="UP001145114">
    <property type="component" value="Unassembled WGS sequence"/>
</dbReference>
<proteinExistence type="predicted"/>
<evidence type="ECO:0000313" key="1">
    <source>
        <dbReference type="EMBL" id="KAJ1675834.1"/>
    </source>
</evidence>
<accession>A0ACC1HPG0</accession>
<name>A0ACC1HPG0_9FUNG</name>
<protein>
    <submittedName>
        <fullName evidence="1">Uncharacterized protein</fullName>
    </submittedName>
</protein>
<reference evidence="1" key="1">
    <citation type="submission" date="2022-06" db="EMBL/GenBank/DDBJ databases">
        <title>Phylogenomic reconstructions and comparative analyses of Kickxellomycotina fungi.</title>
        <authorList>
            <person name="Reynolds N.K."/>
            <person name="Stajich J.E."/>
            <person name="Barry K."/>
            <person name="Grigoriev I.V."/>
            <person name="Crous P."/>
            <person name="Smith M.E."/>
        </authorList>
    </citation>
    <scope>NUCLEOTIDE SEQUENCE</scope>
    <source>
        <strain evidence="1">RSA 2271</strain>
    </source>
</reference>